<dbReference type="PANTHER" id="PTHR21600">
    <property type="entry name" value="MITOCHONDRIAL RNA PSEUDOURIDINE SYNTHASE"/>
    <property type="match status" value="1"/>
</dbReference>
<evidence type="ECO:0000313" key="8">
    <source>
        <dbReference type="EMBL" id="PPE06773.1"/>
    </source>
</evidence>
<dbReference type="SUPFAM" id="SSF55120">
    <property type="entry name" value="Pseudouridine synthase"/>
    <property type="match status" value="1"/>
</dbReference>
<dbReference type="GO" id="GO:0003723">
    <property type="term" value="F:RNA binding"/>
    <property type="evidence" value="ECO:0007669"/>
    <property type="project" value="UniProtKB-KW"/>
</dbReference>
<dbReference type="PROSITE" id="PS50889">
    <property type="entry name" value="S4"/>
    <property type="match status" value="1"/>
</dbReference>
<dbReference type="InterPro" id="IPR006145">
    <property type="entry name" value="PsdUridine_synth_RsuA/RluA"/>
</dbReference>
<evidence type="ECO:0000256" key="1">
    <source>
        <dbReference type="ARBA" id="ARBA00000073"/>
    </source>
</evidence>
<evidence type="ECO:0000256" key="5">
    <source>
        <dbReference type="ARBA" id="ARBA00033164"/>
    </source>
</evidence>
<dbReference type="GO" id="GO:0120159">
    <property type="term" value="F:rRNA pseudouridine synthase activity"/>
    <property type="evidence" value="ECO:0007669"/>
    <property type="project" value="UniProtKB-ARBA"/>
</dbReference>
<organism evidence="8 9">
    <name type="scientific">Mesoplasma corruscae</name>
    <dbReference type="NCBI Taxonomy" id="216874"/>
    <lineage>
        <taxon>Bacteria</taxon>
        <taxon>Bacillati</taxon>
        <taxon>Mycoplasmatota</taxon>
        <taxon>Mollicutes</taxon>
        <taxon>Entomoplasmatales</taxon>
        <taxon>Entomoplasmataceae</taxon>
        <taxon>Mesoplasma</taxon>
    </lineage>
</organism>
<name>A0A2S5RHI5_9MOLU</name>
<dbReference type="RefSeq" id="WP_104207936.1">
    <property type="nucleotide sequence ID" value="NZ_PHNF01000001.1"/>
</dbReference>
<dbReference type="InterPro" id="IPR020103">
    <property type="entry name" value="PsdUridine_synth_cat_dom_sf"/>
</dbReference>
<dbReference type="CDD" id="cd00165">
    <property type="entry name" value="S4"/>
    <property type="match status" value="1"/>
</dbReference>
<feature type="domain" description="RNA-binding S4" evidence="7">
    <location>
        <begin position="13"/>
        <end position="74"/>
    </location>
</feature>
<evidence type="ECO:0000256" key="2">
    <source>
        <dbReference type="ARBA" id="ARBA00010876"/>
    </source>
</evidence>
<evidence type="ECO:0000256" key="4">
    <source>
        <dbReference type="ARBA" id="ARBA00031870"/>
    </source>
</evidence>
<reference evidence="8 9" key="1">
    <citation type="submission" date="2017-11" db="EMBL/GenBank/DDBJ databases">
        <title>Genome sequence of Mesoplasma corruscae ELCA-2 (ATCC 49579).</title>
        <authorList>
            <person name="Lo W.-S."/>
            <person name="Kuo C.-H."/>
        </authorList>
    </citation>
    <scope>NUCLEOTIDE SEQUENCE [LARGE SCALE GENOMIC DNA]</scope>
    <source>
        <strain evidence="8 9">ELCA-2</strain>
    </source>
</reference>
<dbReference type="OrthoDB" id="9807829at2"/>
<dbReference type="InterPro" id="IPR002942">
    <property type="entry name" value="S4_RNA-bd"/>
</dbReference>
<dbReference type="Pfam" id="PF00849">
    <property type="entry name" value="PseudoU_synth_2"/>
    <property type="match status" value="1"/>
</dbReference>
<dbReference type="SMART" id="SM00363">
    <property type="entry name" value="S4"/>
    <property type="match status" value="1"/>
</dbReference>
<sequence length="302" mass="35452">MNKFKANQNDKNQTIFKFLKKKYKDTPLSVIYKWLRVGDIKINDKRVKLKSYLIQENDEITVYDNNKPTKRDTFIKLTNYNLNVIFEDQNILIVEKPFNLEVHSPVATSLDDIVKSYLIDKNEYNPSQENSFVISHVHRLDKLTAGLIIYAKNKTAHSLLTQAIQEKDMIEKYYRCKIDIPVTETLIADGWIEYNPVLKKSVYTENEEFGFKKCKSVFNVVSLDVINETTELEVQIFTGKKHQIRATLEYYQAPILNDTRYSGTIVNDRKMIYLYSCKLVFQNMINELEYLNGKIIEITPAW</sequence>
<dbReference type="Proteomes" id="UP000239785">
    <property type="component" value="Unassembled WGS sequence"/>
</dbReference>
<dbReference type="Gene3D" id="3.30.2350.10">
    <property type="entry name" value="Pseudouridine synthase"/>
    <property type="match status" value="1"/>
</dbReference>
<proteinExistence type="inferred from homology"/>
<gene>
    <name evidence="8" type="primary">rluC</name>
    <name evidence="8" type="ORF">MCORR_v1c04040</name>
</gene>
<evidence type="ECO:0000259" key="7">
    <source>
        <dbReference type="SMART" id="SM00363"/>
    </source>
</evidence>
<comment type="catalytic activity">
    <reaction evidence="1">
        <text>a uridine in RNA = a pseudouridine in RNA</text>
        <dbReference type="Rhea" id="RHEA:48348"/>
        <dbReference type="Rhea" id="RHEA-COMP:12068"/>
        <dbReference type="Rhea" id="RHEA-COMP:12069"/>
        <dbReference type="ChEBI" id="CHEBI:65314"/>
        <dbReference type="ChEBI" id="CHEBI:65315"/>
    </reaction>
</comment>
<accession>A0A2S5RHI5</accession>
<dbReference type="CDD" id="cd02869">
    <property type="entry name" value="PseudoU_synth_RluA_like"/>
    <property type="match status" value="1"/>
</dbReference>
<evidence type="ECO:0000256" key="6">
    <source>
        <dbReference type="PROSITE-ProRule" id="PRU00182"/>
    </source>
</evidence>
<dbReference type="GO" id="GO:0000455">
    <property type="term" value="P:enzyme-directed rRNA pseudouridine synthesis"/>
    <property type="evidence" value="ECO:0007669"/>
    <property type="project" value="UniProtKB-ARBA"/>
</dbReference>
<evidence type="ECO:0000256" key="3">
    <source>
        <dbReference type="ARBA" id="ARBA00023235"/>
    </source>
</evidence>
<dbReference type="InterPro" id="IPR036986">
    <property type="entry name" value="S4_RNA-bd_sf"/>
</dbReference>
<dbReference type="EMBL" id="PHNF01000001">
    <property type="protein sequence ID" value="PPE06773.1"/>
    <property type="molecule type" value="Genomic_DNA"/>
</dbReference>
<dbReference type="Gene3D" id="3.10.290.10">
    <property type="entry name" value="RNA-binding S4 domain"/>
    <property type="match status" value="1"/>
</dbReference>
<keyword evidence="3" id="KW-0413">Isomerase</keyword>
<dbReference type="InterPro" id="IPR050188">
    <property type="entry name" value="RluA_PseudoU_synthase"/>
</dbReference>
<dbReference type="PANTHER" id="PTHR21600:SF83">
    <property type="entry name" value="PSEUDOURIDYLATE SYNTHASE RPUSD4, MITOCHONDRIAL"/>
    <property type="match status" value="1"/>
</dbReference>
<protein>
    <recommendedName>
        <fullName evidence="4">RNA pseudouridylate synthase</fullName>
    </recommendedName>
    <alternativeName>
        <fullName evidence="5">RNA-uridine isomerase</fullName>
    </alternativeName>
</protein>
<comment type="caution">
    <text evidence="8">The sequence shown here is derived from an EMBL/GenBank/DDBJ whole genome shotgun (WGS) entry which is preliminary data.</text>
</comment>
<comment type="similarity">
    <text evidence="2">Belongs to the pseudouridine synthase RluA family.</text>
</comment>
<keyword evidence="9" id="KW-1185">Reference proteome</keyword>
<keyword evidence="6" id="KW-0694">RNA-binding</keyword>
<dbReference type="AlphaFoldDB" id="A0A2S5RHI5"/>
<evidence type="ECO:0000313" key="9">
    <source>
        <dbReference type="Proteomes" id="UP000239785"/>
    </source>
</evidence>